<sequence length="535" mass="59661">MLSLSDDILLEILENYMEWKAIIACQRVCRRLESLVGACVLLQYTIELAACGMLDGERGPHTLPIHERLRRLKIHQEAWQNLTWTDRGDIAHLVDRISPLPVTGKTLVSLSNLDPTFPTAPTTVLLQIIPSLLRRMDESHSTIALPSFGSVRCDPAQDLCIFAELFGSVTSVSFPHLQLRFTAWFRDGTYHITSLSTGDAHPSANQGFVQLNGLKTVLDICGDYLLELHDTADFRTRVVVRNWKTGTVESSQIESHTQTGSNRNYGYRMQNASFLSESYILLDARASDLPEYAHTPRYPDPHSAMCLLIVPIRPGPEDAHSFIFFLPGYLQYKWKKGIPCWLDRVIPQCAQEPHPRGLFYANSEDRLISLRAIISNSDRFTIDIPVQTLTSYMRSHPGAPGTCVTVPWESWGPRGARITHESIVDPPWPAFEMSVNGMRRLSVSANAPCTVTVADYHPRRVARALARGDAAVAHGGSTHGMHTLLPCIQTRIPLPEDPARSLAAGQTLGAWLCDNGVVFMETRDGEITNAWAYTI</sequence>
<reference evidence="1" key="1">
    <citation type="submission" date="2021-03" db="EMBL/GenBank/DDBJ databases">
        <authorList>
            <consortium name="DOE Joint Genome Institute"/>
            <person name="Ahrendt S."/>
            <person name="Looney B.P."/>
            <person name="Miyauchi S."/>
            <person name="Morin E."/>
            <person name="Drula E."/>
            <person name="Courty P.E."/>
            <person name="Chicoki N."/>
            <person name="Fauchery L."/>
            <person name="Kohler A."/>
            <person name="Kuo A."/>
            <person name="Labutti K."/>
            <person name="Pangilinan J."/>
            <person name="Lipzen A."/>
            <person name="Riley R."/>
            <person name="Andreopoulos W."/>
            <person name="He G."/>
            <person name="Johnson J."/>
            <person name="Barry K.W."/>
            <person name="Grigoriev I.V."/>
            <person name="Nagy L."/>
            <person name="Hibbett D."/>
            <person name="Henrissat B."/>
            <person name="Matheny P.B."/>
            <person name="Labbe J."/>
            <person name="Martin F."/>
        </authorList>
    </citation>
    <scope>NUCLEOTIDE SEQUENCE</scope>
    <source>
        <strain evidence="1">HHB10654</strain>
    </source>
</reference>
<name>A0ACB8SW12_9AGAM</name>
<protein>
    <submittedName>
        <fullName evidence="1">Uncharacterized protein</fullName>
    </submittedName>
</protein>
<organism evidence="1 2">
    <name type="scientific">Artomyces pyxidatus</name>
    <dbReference type="NCBI Taxonomy" id="48021"/>
    <lineage>
        <taxon>Eukaryota</taxon>
        <taxon>Fungi</taxon>
        <taxon>Dikarya</taxon>
        <taxon>Basidiomycota</taxon>
        <taxon>Agaricomycotina</taxon>
        <taxon>Agaricomycetes</taxon>
        <taxon>Russulales</taxon>
        <taxon>Auriscalpiaceae</taxon>
        <taxon>Artomyces</taxon>
    </lineage>
</organism>
<evidence type="ECO:0000313" key="1">
    <source>
        <dbReference type="EMBL" id="KAI0060357.1"/>
    </source>
</evidence>
<reference evidence="1" key="2">
    <citation type="journal article" date="2022" name="New Phytol.">
        <title>Evolutionary transition to the ectomycorrhizal habit in the genomes of a hyperdiverse lineage of mushroom-forming fungi.</title>
        <authorList>
            <person name="Looney B."/>
            <person name="Miyauchi S."/>
            <person name="Morin E."/>
            <person name="Drula E."/>
            <person name="Courty P.E."/>
            <person name="Kohler A."/>
            <person name="Kuo A."/>
            <person name="LaButti K."/>
            <person name="Pangilinan J."/>
            <person name="Lipzen A."/>
            <person name="Riley R."/>
            <person name="Andreopoulos W."/>
            <person name="He G."/>
            <person name="Johnson J."/>
            <person name="Nolan M."/>
            <person name="Tritt A."/>
            <person name="Barry K.W."/>
            <person name="Grigoriev I.V."/>
            <person name="Nagy L.G."/>
            <person name="Hibbett D."/>
            <person name="Henrissat B."/>
            <person name="Matheny P.B."/>
            <person name="Labbe J."/>
            <person name="Martin F.M."/>
        </authorList>
    </citation>
    <scope>NUCLEOTIDE SEQUENCE</scope>
    <source>
        <strain evidence="1">HHB10654</strain>
    </source>
</reference>
<keyword evidence="2" id="KW-1185">Reference proteome</keyword>
<proteinExistence type="predicted"/>
<dbReference type="Proteomes" id="UP000814140">
    <property type="component" value="Unassembled WGS sequence"/>
</dbReference>
<gene>
    <name evidence="1" type="ORF">BV25DRAFT_1827827</name>
</gene>
<dbReference type="EMBL" id="MU277219">
    <property type="protein sequence ID" value="KAI0060357.1"/>
    <property type="molecule type" value="Genomic_DNA"/>
</dbReference>
<accession>A0ACB8SW12</accession>
<evidence type="ECO:0000313" key="2">
    <source>
        <dbReference type="Proteomes" id="UP000814140"/>
    </source>
</evidence>
<comment type="caution">
    <text evidence="1">The sequence shown here is derived from an EMBL/GenBank/DDBJ whole genome shotgun (WGS) entry which is preliminary data.</text>
</comment>